<feature type="domain" description="Chromo" evidence="4">
    <location>
        <begin position="110"/>
        <end position="169"/>
    </location>
</feature>
<evidence type="ECO:0000259" key="4">
    <source>
        <dbReference type="PROSITE" id="PS50013"/>
    </source>
</evidence>
<evidence type="ECO:0000313" key="5">
    <source>
        <dbReference type="Proteomes" id="UP000790787"/>
    </source>
</evidence>
<dbReference type="GO" id="GO:0045814">
    <property type="term" value="P:negative regulation of gene expression, epigenetic"/>
    <property type="evidence" value="ECO:0000318"/>
    <property type="project" value="GO_Central"/>
</dbReference>
<feature type="region of interest" description="Disordered" evidence="3">
    <location>
        <begin position="1"/>
        <end position="104"/>
    </location>
</feature>
<dbReference type="AlphaFoldDB" id="A0A1S3XGV8"/>
<dbReference type="GO" id="GO:0031507">
    <property type="term" value="P:heterochromatin formation"/>
    <property type="evidence" value="ECO:0007669"/>
    <property type="project" value="InterPro"/>
</dbReference>
<dbReference type="GO" id="GO:0003682">
    <property type="term" value="F:chromatin binding"/>
    <property type="evidence" value="ECO:0000318"/>
    <property type="project" value="GO_Central"/>
</dbReference>
<dbReference type="PROSITE" id="PS00598">
    <property type="entry name" value="CHROMO_1"/>
    <property type="match status" value="1"/>
</dbReference>
<dbReference type="SMART" id="SM00298">
    <property type="entry name" value="CHROMO"/>
    <property type="match status" value="1"/>
</dbReference>
<keyword evidence="2" id="KW-0539">Nucleus</keyword>
<dbReference type="PANTHER" id="PTHR47240">
    <property type="entry name" value="CHROMO DOMAIN-CONTAINING PROTEIN LHP1"/>
    <property type="match status" value="1"/>
</dbReference>
<dbReference type="GO" id="GO:0043565">
    <property type="term" value="F:sequence-specific DNA binding"/>
    <property type="evidence" value="ECO:0000318"/>
    <property type="project" value="GO_Central"/>
</dbReference>
<comment type="subcellular location">
    <subcellularLocation>
        <location evidence="1">Nucleus</location>
    </subcellularLocation>
</comment>
<dbReference type="InterPro" id="IPR023779">
    <property type="entry name" value="Chromodomain_CS"/>
</dbReference>
<dbReference type="RefSeq" id="XP_016439074.1">
    <property type="nucleotide sequence ID" value="XM_016583588.1"/>
</dbReference>
<dbReference type="InterPro" id="IPR008251">
    <property type="entry name" value="Chromo_shadow_dom"/>
</dbReference>
<keyword evidence="5" id="KW-1185">Reference proteome</keyword>
<evidence type="ECO:0000256" key="1">
    <source>
        <dbReference type="ARBA" id="ARBA00004123"/>
    </source>
</evidence>
<protein>
    <submittedName>
        <fullName evidence="6">Chromo domain protein LHP1</fullName>
    </submittedName>
</protein>
<dbReference type="KEGG" id="nta:107765019"/>
<dbReference type="SMART" id="SM00300">
    <property type="entry name" value="ChSh"/>
    <property type="match status" value="1"/>
</dbReference>
<gene>
    <name evidence="6" type="primary">LOC107765019</name>
</gene>
<dbReference type="PaxDb" id="4097-A0A1S3XGV8"/>
<evidence type="ECO:0000256" key="2">
    <source>
        <dbReference type="ARBA" id="ARBA00023242"/>
    </source>
</evidence>
<dbReference type="GeneID" id="107765019"/>
<name>A0A1S3XGV8_TOBAC</name>
<dbReference type="PANTHER" id="PTHR47240:SF6">
    <property type="entry name" value="CHROMO DOMAIN PROTEIN LHP1"/>
    <property type="match status" value="1"/>
</dbReference>
<dbReference type="OMA" id="GRMVEPH"/>
<dbReference type="GO" id="GO:0045892">
    <property type="term" value="P:negative regulation of DNA-templated transcription"/>
    <property type="evidence" value="ECO:0000318"/>
    <property type="project" value="GO_Central"/>
</dbReference>
<dbReference type="InterPro" id="IPR016197">
    <property type="entry name" value="Chromo-like_dom_sf"/>
</dbReference>
<dbReference type="RefSeq" id="XP_016439074.1">
    <property type="nucleotide sequence ID" value="XM_016583588.2"/>
</dbReference>
<feature type="compositionally biased region" description="Acidic residues" evidence="3">
    <location>
        <begin position="53"/>
        <end position="98"/>
    </location>
</feature>
<dbReference type="GO" id="GO:0005634">
    <property type="term" value="C:nucleus"/>
    <property type="evidence" value="ECO:0000318"/>
    <property type="project" value="GO_Central"/>
</dbReference>
<feature type="region of interest" description="Disordered" evidence="3">
    <location>
        <begin position="161"/>
        <end position="197"/>
    </location>
</feature>
<feature type="compositionally biased region" description="Basic residues" evidence="3">
    <location>
        <begin position="167"/>
        <end position="187"/>
    </location>
</feature>
<reference evidence="6" key="2">
    <citation type="submission" date="2025-08" db="UniProtKB">
        <authorList>
            <consortium name="RefSeq"/>
        </authorList>
    </citation>
    <scope>IDENTIFICATION</scope>
    <source>
        <tissue evidence="6">Leaf</tissue>
    </source>
</reference>
<organism evidence="5 6">
    <name type="scientific">Nicotiana tabacum</name>
    <name type="common">Common tobacco</name>
    <dbReference type="NCBI Taxonomy" id="4097"/>
    <lineage>
        <taxon>Eukaryota</taxon>
        <taxon>Viridiplantae</taxon>
        <taxon>Streptophyta</taxon>
        <taxon>Embryophyta</taxon>
        <taxon>Tracheophyta</taxon>
        <taxon>Spermatophyta</taxon>
        <taxon>Magnoliopsida</taxon>
        <taxon>eudicotyledons</taxon>
        <taxon>Gunneridae</taxon>
        <taxon>Pentapetalae</taxon>
        <taxon>asterids</taxon>
        <taxon>lamiids</taxon>
        <taxon>Solanales</taxon>
        <taxon>Solanaceae</taxon>
        <taxon>Nicotianoideae</taxon>
        <taxon>Nicotianeae</taxon>
        <taxon>Nicotiana</taxon>
    </lineage>
</organism>
<dbReference type="SUPFAM" id="SSF54160">
    <property type="entry name" value="Chromo domain-like"/>
    <property type="match status" value="1"/>
</dbReference>
<accession>A0A1S3XGV8</accession>
<feature type="compositionally biased region" description="Low complexity" evidence="3">
    <location>
        <begin position="38"/>
        <end position="48"/>
    </location>
</feature>
<dbReference type="CDD" id="cd00024">
    <property type="entry name" value="CD_CSD"/>
    <property type="match status" value="1"/>
</dbReference>
<dbReference type="Pfam" id="PF00385">
    <property type="entry name" value="Chromo"/>
    <property type="match status" value="1"/>
</dbReference>
<dbReference type="InterPro" id="IPR044251">
    <property type="entry name" value="LHP1-like"/>
</dbReference>
<dbReference type="InterPro" id="IPR000953">
    <property type="entry name" value="Chromo/chromo_shadow_dom"/>
</dbReference>
<dbReference type="OrthoDB" id="1918685at2759"/>
<dbReference type="Proteomes" id="UP000790787">
    <property type="component" value="Chromosome 7"/>
</dbReference>
<dbReference type="STRING" id="4097.A0A1S3XGV8"/>
<dbReference type="InterPro" id="IPR023780">
    <property type="entry name" value="Chromo_domain"/>
</dbReference>
<reference evidence="5" key="1">
    <citation type="journal article" date="2014" name="Nat. Commun.">
        <title>The tobacco genome sequence and its comparison with those of tomato and potato.</title>
        <authorList>
            <person name="Sierro N."/>
            <person name="Battey J.N."/>
            <person name="Ouadi S."/>
            <person name="Bakaher N."/>
            <person name="Bovet L."/>
            <person name="Willig A."/>
            <person name="Goepfert S."/>
            <person name="Peitsch M.C."/>
            <person name="Ivanov N.V."/>
        </authorList>
    </citation>
    <scope>NUCLEOTIDE SEQUENCE [LARGE SCALE GENOMIC DNA]</scope>
</reference>
<dbReference type="PROSITE" id="PS50013">
    <property type="entry name" value="CHROMO_2"/>
    <property type="match status" value="1"/>
</dbReference>
<proteinExistence type="predicted"/>
<evidence type="ECO:0000256" key="3">
    <source>
        <dbReference type="SAM" id="MobiDB-lite"/>
    </source>
</evidence>
<dbReference type="Gene3D" id="2.40.50.40">
    <property type="match status" value="1"/>
</dbReference>
<dbReference type="SMR" id="A0A1S3XGV8"/>
<dbReference type="GO" id="GO:0000792">
    <property type="term" value="C:heterochromatin"/>
    <property type="evidence" value="ECO:0007669"/>
    <property type="project" value="UniProtKB-ARBA"/>
</dbReference>
<evidence type="ECO:0000313" key="6">
    <source>
        <dbReference type="RefSeq" id="XP_016439074.1"/>
    </source>
</evidence>
<sequence length="435" mass="48485">MKGGKKKNSSIPAGTDSLKPPSESGNGNRELPWDGMLEPQGEEAQQQQQERDETPEDAAGDGDEEPVASPEAGEEEENEEKTYEEEFEMEGDGDDGEADNEKPKLAEGFYEIEAVRRKRIRKGQVQYLIKWRGWPETANTWEPVKNLMSCSDVIESFEESLQSGKQRSTRKRKRKCGVTHTQPKKKQQQQCSPPDATYNVPAVKVRIIEEPTPSSPLNGLKAMSRVDSNGSELSSKVDKVVNGNGLELGFSLEETREQNELNLKLSELKGAMSTNENSVDRSANGLSNGFAKVNGAESFQSDRCTGARKRKSGSVRRFKQDTTTAVMDGIQDAALGGPLATFVQEGSHNHEFVGSDFVFKNKSDDSKDAYTITHIVKPMSYSTYLSNDMQDVSITFLAKRSDGKEVMVDNKFLKLNNPLLLINYYEQHLRYHPPQ</sequence>